<feature type="domain" description="Methyl-accepting transducer" evidence="6">
    <location>
        <begin position="363"/>
        <end position="599"/>
    </location>
</feature>
<dbReference type="InterPro" id="IPR003660">
    <property type="entry name" value="HAMP_dom"/>
</dbReference>
<evidence type="ECO:0000256" key="2">
    <source>
        <dbReference type="ARBA" id="ARBA00023224"/>
    </source>
</evidence>
<dbReference type="GO" id="GO:0016020">
    <property type="term" value="C:membrane"/>
    <property type="evidence" value="ECO:0007669"/>
    <property type="project" value="UniProtKB-SubCell"/>
</dbReference>
<name>A0A3G8LV87_9GAMM</name>
<keyword evidence="5" id="KW-0812">Transmembrane</keyword>
<comment type="similarity">
    <text evidence="3">Belongs to the methyl-accepting chemotaxis (MCP) protein family.</text>
</comment>
<dbReference type="PANTHER" id="PTHR32089:SF55">
    <property type="entry name" value="METHYL ACCEPTING SENSORY TRANSDUCER WITH CACHE_2 SMALL MOLECULE BINDING DOMAIN"/>
    <property type="match status" value="1"/>
</dbReference>
<evidence type="ECO:0000256" key="5">
    <source>
        <dbReference type="SAM" id="Phobius"/>
    </source>
</evidence>
<feature type="transmembrane region" description="Helical" evidence="5">
    <location>
        <begin position="285"/>
        <end position="307"/>
    </location>
</feature>
<reference evidence="9" key="1">
    <citation type="submission" date="2018-11" db="EMBL/GenBank/DDBJ databases">
        <title>Shewanella sp. M2.</title>
        <authorList>
            <person name="Hwang Y.J."/>
            <person name="Hwang C.Y."/>
        </authorList>
    </citation>
    <scope>NUCLEOTIDE SEQUENCE [LARGE SCALE GENOMIC DNA]</scope>
    <source>
        <strain evidence="9">LMG 19866</strain>
    </source>
</reference>
<dbReference type="SUPFAM" id="SSF58104">
    <property type="entry name" value="Methyl-accepting chemotaxis protein (MCP) signaling domain"/>
    <property type="match status" value="1"/>
</dbReference>
<dbReference type="SMART" id="SM00283">
    <property type="entry name" value="MA"/>
    <property type="match status" value="1"/>
</dbReference>
<comment type="subcellular location">
    <subcellularLocation>
        <location evidence="1">Membrane</location>
    </subcellularLocation>
</comment>
<protein>
    <submittedName>
        <fullName evidence="8">Methyl-accepting chemotaxis protein</fullName>
    </submittedName>
</protein>
<dbReference type="CDD" id="cd06225">
    <property type="entry name" value="HAMP"/>
    <property type="match status" value="1"/>
</dbReference>
<dbReference type="Proteomes" id="UP000278035">
    <property type="component" value="Chromosome"/>
</dbReference>
<sequence length="636" mass="69269">MKNVGFKQTITFAIILLVTCCLLVASWISYRALKQDTIHFVNLSSQSITHYEAGAISNWFNQKATAVSAIATLYRQGKLDKQFVNIARLGKQANELYSVFWGFEDGTSYASVADDDIWHDGVADPSLYDPRPRGWYQLAKNHARAQLTDIYTDMVTNQPVISIVTNIEDGVLSGDIGLEILSKTVKQIDFPGAAASIIDPKGKVLATSDPRFEVGKTLADSGLNQLQRNIVSNDSFSGAYQTSDTKQLVFSEAIPLIGHQKWYLFISVDEQIAYAGLNEALQHSIWTSVIMLLVSIGLVLAILNWLYRPILHLKQIVIALSQGQADLTRRLPVTTHDDLGDIAGGINQFVANLQSLLKEVSFGTQEISGSIGKLYQQTNANIGVLQQHVMETELVVTAVEELSATALEVVKNTSQASNASLLASQQVNDTNNIVSSTKKTVVRLIQDVEETEVNISNVALDAISITKVLDVIGAIADQTNLLALNAAIEAARAGEQGRGFAVVADEVRALAARTQISTTEIEQTLSKLQQGIKRAVDAMQQTKKTCEQASEATMDVSENLEKVVISITQVNDLNTQIATAAEEQNAVSEDVSRNMSTIRDMVVVLDENGKSTELEANKLTAANDKLIAVVNKFTIE</sequence>
<keyword evidence="9" id="KW-1185">Reference proteome</keyword>
<dbReference type="Pfam" id="PF00015">
    <property type="entry name" value="MCPsignal"/>
    <property type="match status" value="1"/>
</dbReference>
<dbReference type="Pfam" id="PF00672">
    <property type="entry name" value="HAMP"/>
    <property type="match status" value="1"/>
</dbReference>
<dbReference type="Gene3D" id="3.30.450.20">
    <property type="entry name" value="PAS domain"/>
    <property type="match status" value="2"/>
</dbReference>
<keyword evidence="5" id="KW-1133">Transmembrane helix</keyword>
<organism evidence="8 9">
    <name type="scientific">Shewanella livingstonensis</name>
    <dbReference type="NCBI Taxonomy" id="150120"/>
    <lineage>
        <taxon>Bacteria</taxon>
        <taxon>Pseudomonadati</taxon>
        <taxon>Pseudomonadota</taxon>
        <taxon>Gammaproteobacteria</taxon>
        <taxon>Alteromonadales</taxon>
        <taxon>Shewanellaceae</taxon>
        <taxon>Shewanella</taxon>
    </lineage>
</organism>
<evidence type="ECO:0000313" key="9">
    <source>
        <dbReference type="Proteomes" id="UP000278035"/>
    </source>
</evidence>
<dbReference type="InterPro" id="IPR029151">
    <property type="entry name" value="Sensor-like_sf"/>
</dbReference>
<dbReference type="EMBL" id="CP034015">
    <property type="protein sequence ID" value="AZG72822.1"/>
    <property type="molecule type" value="Genomic_DNA"/>
</dbReference>
<dbReference type="PROSITE" id="PS50111">
    <property type="entry name" value="CHEMOTAXIS_TRANSDUC_2"/>
    <property type="match status" value="1"/>
</dbReference>
<dbReference type="Gene3D" id="1.10.287.950">
    <property type="entry name" value="Methyl-accepting chemotaxis protein"/>
    <property type="match status" value="1"/>
</dbReference>
<dbReference type="PROSITE" id="PS50885">
    <property type="entry name" value="HAMP"/>
    <property type="match status" value="1"/>
</dbReference>
<accession>A0A3G8LV87</accession>
<proteinExistence type="inferred from homology"/>
<keyword evidence="2 4" id="KW-0807">Transducer</keyword>
<evidence type="ECO:0000259" key="7">
    <source>
        <dbReference type="PROSITE" id="PS50885"/>
    </source>
</evidence>
<dbReference type="GO" id="GO:0006935">
    <property type="term" value="P:chemotaxis"/>
    <property type="evidence" value="ECO:0007669"/>
    <property type="project" value="UniProtKB-ARBA"/>
</dbReference>
<feature type="domain" description="HAMP" evidence="7">
    <location>
        <begin position="304"/>
        <end position="358"/>
    </location>
</feature>
<keyword evidence="5" id="KW-0472">Membrane</keyword>
<dbReference type="SUPFAM" id="SSF103190">
    <property type="entry name" value="Sensory domain-like"/>
    <property type="match status" value="1"/>
</dbReference>
<dbReference type="OrthoDB" id="2489132at2"/>
<gene>
    <name evidence="8" type="ORF">EGC82_08610</name>
</gene>
<evidence type="ECO:0000256" key="4">
    <source>
        <dbReference type="PROSITE-ProRule" id="PRU00284"/>
    </source>
</evidence>
<dbReference type="CDD" id="cd11386">
    <property type="entry name" value="MCP_signal"/>
    <property type="match status" value="1"/>
</dbReference>
<dbReference type="InterPro" id="IPR004089">
    <property type="entry name" value="MCPsignal_dom"/>
</dbReference>
<evidence type="ECO:0000256" key="3">
    <source>
        <dbReference type="ARBA" id="ARBA00029447"/>
    </source>
</evidence>
<dbReference type="PANTHER" id="PTHR32089">
    <property type="entry name" value="METHYL-ACCEPTING CHEMOTAXIS PROTEIN MCPB"/>
    <property type="match status" value="1"/>
</dbReference>
<feature type="transmembrane region" description="Helical" evidence="5">
    <location>
        <begin position="12"/>
        <end position="30"/>
    </location>
</feature>
<dbReference type="AlphaFoldDB" id="A0A3G8LV87"/>
<dbReference type="RefSeq" id="WP_124730390.1">
    <property type="nucleotide sequence ID" value="NZ_CBCSKC010000010.1"/>
</dbReference>
<dbReference type="FunFam" id="1.10.287.950:FF:000001">
    <property type="entry name" value="Methyl-accepting chemotaxis sensory transducer"/>
    <property type="match status" value="1"/>
</dbReference>
<evidence type="ECO:0000256" key="1">
    <source>
        <dbReference type="ARBA" id="ARBA00004370"/>
    </source>
</evidence>
<evidence type="ECO:0000313" key="8">
    <source>
        <dbReference type="EMBL" id="AZG72822.1"/>
    </source>
</evidence>
<evidence type="ECO:0000259" key="6">
    <source>
        <dbReference type="PROSITE" id="PS50111"/>
    </source>
</evidence>
<dbReference type="KEGG" id="slj:EGC82_08610"/>
<dbReference type="SMART" id="SM00304">
    <property type="entry name" value="HAMP"/>
    <property type="match status" value="1"/>
</dbReference>
<dbReference type="GO" id="GO:0007165">
    <property type="term" value="P:signal transduction"/>
    <property type="evidence" value="ECO:0007669"/>
    <property type="project" value="UniProtKB-KW"/>
</dbReference>